<accession>A0ACC1JG01</accession>
<comment type="caution">
    <text evidence="1">The sequence shown here is derived from an EMBL/GenBank/DDBJ whole genome shotgun (WGS) entry which is preliminary data.</text>
</comment>
<evidence type="ECO:0000313" key="1">
    <source>
        <dbReference type="EMBL" id="KAJ1950271.1"/>
    </source>
</evidence>
<organism evidence="1 2">
    <name type="scientific">Linderina macrospora</name>
    <dbReference type="NCBI Taxonomy" id="4868"/>
    <lineage>
        <taxon>Eukaryota</taxon>
        <taxon>Fungi</taxon>
        <taxon>Fungi incertae sedis</taxon>
        <taxon>Zoopagomycota</taxon>
        <taxon>Kickxellomycotina</taxon>
        <taxon>Kickxellomycetes</taxon>
        <taxon>Kickxellales</taxon>
        <taxon>Kickxellaceae</taxon>
        <taxon>Linderina</taxon>
    </lineage>
</organism>
<reference evidence="1" key="1">
    <citation type="submission" date="2022-07" db="EMBL/GenBank/DDBJ databases">
        <title>Phylogenomic reconstructions and comparative analyses of Kickxellomycotina fungi.</title>
        <authorList>
            <person name="Reynolds N.K."/>
            <person name="Stajich J.E."/>
            <person name="Barry K."/>
            <person name="Grigoriev I.V."/>
            <person name="Crous P."/>
            <person name="Smith M.E."/>
        </authorList>
    </citation>
    <scope>NUCLEOTIDE SEQUENCE</scope>
    <source>
        <strain evidence="1">NRRL 5244</strain>
    </source>
</reference>
<sequence>MASVYVTVGSTGFDELVRAVSTKQFLLALSQRGFTKLTVQYGSSKHAFSPPTSAREQFGIILDSFDYTDSPLRYIEQAGLVICHAGTGSILETLHSQRPAIVVVNRRLMDNHQSEIAEELASKGHVVCAEPEDLAQCVEEERYAGLKAYPHADPRPIGEILDEEML</sequence>
<dbReference type="Proteomes" id="UP001150603">
    <property type="component" value="Unassembled WGS sequence"/>
</dbReference>
<protein>
    <submittedName>
        <fullName evidence="1">Uncharacterized protein</fullName>
    </submittedName>
</protein>
<gene>
    <name evidence="1" type="ORF">FBU59_000760</name>
</gene>
<keyword evidence="2" id="KW-1185">Reference proteome</keyword>
<evidence type="ECO:0000313" key="2">
    <source>
        <dbReference type="Proteomes" id="UP001150603"/>
    </source>
</evidence>
<dbReference type="EMBL" id="JANBPW010000242">
    <property type="protein sequence ID" value="KAJ1950271.1"/>
    <property type="molecule type" value="Genomic_DNA"/>
</dbReference>
<name>A0ACC1JG01_9FUNG</name>
<proteinExistence type="predicted"/>